<dbReference type="PANTHER" id="PTHR30408:SF12">
    <property type="entry name" value="TYPE I RESTRICTION ENZYME MJAVIII SPECIFICITY SUBUNIT"/>
    <property type="match status" value="1"/>
</dbReference>
<comment type="caution">
    <text evidence="5">The sequence shown here is derived from an EMBL/GenBank/DDBJ whole genome shotgun (WGS) entry which is preliminary data.</text>
</comment>
<gene>
    <name evidence="5" type="ORF">J5474_16330</name>
</gene>
<dbReference type="GO" id="GO:0003677">
    <property type="term" value="F:DNA binding"/>
    <property type="evidence" value="ECO:0007669"/>
    <property type="project" value="UniProtKB-KW"/>
</dbReference>
<dbReference type="EMBL" id="JAGISH010000009">
    <property type="protein sequence ID" value="MBP0484049.1"/>
    <property type="molecule type" value="Genomic_DNA"/>
</dbReference>
<evidence type="ECO:0000256" key="1">
    <source>
        <dbReference type="ARBA" id="ARBA00010923"/>
    </source>
</evidence>
<name>A0A940MWB0_9RHOB</name>
<evidence type="ECO:0000313" key="6">
    <source>
        <dbReference type="Proteomes" id="UP000675940"/>
    </source>
</evidence>
<sequence>MSWATAKFSEVATIERNSVAPAAITSGTTYVGLEHISSGGESLSPVQVEAGELSSNKFAFDADTILFGKLRPYLAKVVAPSVSGVCSTDILPIRPGGDLDKKFLLHFLLSPKQVAYVANRATGANLPRLSPKELAAMEIPLPPLEEQRRIAGILDAADALRRRRREALALLDTLPGAIFAEMFGDPRDNPLSYPARKLSDLCSRITVGVVIKPASYYVDDGVPALRSVNVREGGFDFKDMKYFSQETNDGPLKKSKLKKGDVVIVRTGQPGRAAVVEEEIVGANCIDMLIASPKEDELLPYFLEAFLNSEAGRQMALSNQTGQVQQHLNATALKGIDFITPPIEEQREFARRLDEIRRAKERLNVHLCELETLFASLQSRAFAGEL</sequence>
<accession>A0A940MWB0</accession>
<dbReference type="EC" id="3.1.21.-" evidence="5"/>
<keyword evidence="3" id="KW-0238">DNA-binding</keyword>
<keyword evidence="5" id="KW-0378">Hydrolase</keyword>
<dbReference type="SUPFAM" id="SSF116734">
    <property type="entry name" value="DNA methylase specificity domain"/>
    <property type="match status" value="2"/>
</dbReference>
<keyword evidence="6" id="KW-1185">Reference proteome</keyword>
<organism evidence="5 6">
    <name type="scientific">Sagittula salina</name>
    <dbReference type="NCBI Taxonomy" id="2820268"/>
    <lineage>
        <taxon>Bacteria</taxon>
        <taxon>Pseudomonadati</taxon>
        <taxon>Pseudomonadota</taxon>
        <taxon>Alphaproteobacteria</taxon>
        <taxon>Rhodobacterales</taxon>
        <taxon>Roseobacteraceae</taxon>
        <taxon>Sagittula</taxon>
    </lineage>
</organism>
<keyword evidence="2" id="KW-0680">Restriction system</keyword>
<keyword evidence="5" id="KW-0255">Endonuclease</keyword>
<comment type="similarity">
    <text evidence="1">Belongs to the type-I restriction system S methylase family.</text>
</comment>
<dbReference type="PANTHER" id="PTHR30408">
    <property type="entry name" value="TYPE-1 RESTRICTION ENZYME ECOKI SPECIFICITY PROTEIN"/>
    <property type="match status" value="1"/>
</dbReference>
<feature type="domain" description="Type I restriction modification DNA specificity" evidence="4">
    <location>
        <begin position="252"/>
        <end position="358"/>
    </location>
</feature>
<reference evidence="5" key="1">
    <citation type="submission" date="2021-03" db="EMBL/GenBank/DDBJ databases">
        <title>Sagittula salina sp. nov. strain M10.9X isolated from the marine waste.</title>
        <authorList>
            <person name="Satari L."/>
            <person name="Molina-Menor E."/>
            <person name="Vidal-Verdu A."/>
            <person name="Pascual J."/>
            <person name="Pereto J."/>
            <person name="Porcar M."/>
        </authorList>
    </citation>
    <scope>NUCLEOTIDE SEQUENCE</scope>
    <source>
        <strain evidence="5">M10.9X</strain>
    </source>
</reference>
<evidence type="ECO:0000256" key="2">
    <source>
        <dbReference type="ARBA" id="ARBA00022747"/>
    </source>
</evidence>
<dbReference type="GO" id="GO:0016787">
    <property type="term" value="F:hydrolase activity"/>
    <property type="evidence" value="ECO:0007669"/>
    <property type="project" value="UniProtKB-KW"/>
</dbReference>
<dbReference type="Pfam" id="PF01420">
    <property type="entry name" value="Methylase_S"/>
    <property type="match status" value="2"/>
</dbReference>
<dbReference type="CDD" id="cd16961">
    <property type="entry name" value="RMtype1_S_TRD-CR_like"/>
    <property type="match status" value="1"/>
</dbReference>
<keyword evidence="5" id="KW-0540">Nuclease</keyword>
<dbReference type="RefSeq" id="WP_209362001.1">
    <property type="nucleotide sequence ID" value="NZ_JAGISH010000009.1"/>
</dbReference>
<feature type="domain" description="Type I restriction modification DNA specificity" evidence="4">
    <location>
        <begin position="3"/>
        <end position="162"/>
    </location>
</feature>
<dbReference type="InterPro" id="IPR000055">
    <property type="entry name" value="Restrct_endonuc_typeI_TRD"/>
</dbReference>
<protein>
    <submittedName>
        <fullName evidence="5">Restriction endonuclease subunit S</fullName>
        <ecNumber evidence="5">3.1.21.-</ecNumber>
    </submittedName>
</protein>
<dbReference type="GO" id="GO:0009307">
    <property type="term" value="P:DNA restriction-modification system"/>
    <property type="evidence" value="ECO:0007669"/>
    <property type="project" value="UniProtKB-KW"/>
</dbReference>
<dbReference type="GO" id="GO:0004519">
    <property type="term" value="F:endonuclease activity"/>
    <property type="evidence" value="ECO:0007669"/>
    <property type="project" value="UniProtKB-KW"/>
</dbReference>
<dbReference type="Gene3D" id="3.90.220.20">
    <property type="entry name" value="DNA methylase specificity domains"/>
    <property type="match status" value="2"/>
</dbReference>
<dbReference type="Proteomes" id="UP000675940">
    <property type="component" value="Unassembled WGS sequence"/>
</dbReference>
<dbReference type="InterPro" id="IPR044946">
    <property type="entry name" value="Restrct_endonuc_typeI_TRD_sf"/>
</dbReference>
<evidence type="ECO:0000256" key="3">
    <source>
        <dbReference type="ARBA" id="ARBA00023125"/>
    </source>
</evidence>
<dbReference type="AlphaFoldDB" id="A0A940MWB0"/>
<evidence type="ECO:0000313" key="5">
    <source>
        <dbReference type="EMBL" id="MBP0484049.1"/>
    </source>
</evidence>
<dbReference type="InterPro" id="IPR052021">
    <property type="entry name" value="Type-I_RS_S_subunit"/>
</dbReference>
<evidence type="ECO:0000259" key="4">
    <source>
        <dbReference type="Pfam" id="PF01420"/>
    </source>
</evidence>
<proteinExistence type="inferred from homology"/>